<evidence type="ECO:0000256" key="3">
    <source>
        <dbReference type="ARBA" id="ARBA00022729"/>
    </source>
</evidence>
<evidence type="ECO:0000313" key="7">
    <source>
        <dbReference type="Proteomes" id="UP000321685"/>
    </source>
</evidence>
<evidence type="ECO:0000313" key="6">
    <source>
        <dbReference type="EMBL" id="GEL21074.1"/>
    </source>
</evidence>
<dbReference type="GO" id="GO:0030246">
    <property type="term" value="F:carbohydrate binding"/>
    <property type="evidence" value="ECO:0007669"/>
    <property type="project" value="UniProtKB-ARBA"/>
</dbReference>
<dbReference type="InterPro" id="IPR025997">
    <property type="entry name" value="SBP_2_dom"/>
</dbReference>
<dbReference type="SUPFAM" id="SSF53822">
    <property type="entry name" value="Periplasmic binding protein-like I"/>
    <property type="match status" value="1"/>
</dbReference>
<dbReference type="InterPro" id="IPR028082">
    <property type="entry name" value="Peripla_BP_I"/>
</dbReference>
<dbReference type="PANTHER" id="PTHR46847:SF1">
    <property type="entry name" value="D-ALLOSE-BINDING PERIPLASMIC PROTEIN-RELATED"/>
    <property type="match status" value="1"/>
</dbReference>
<sequence>MLSSTTKRRVATAAAAVVMLGLVAACSSGGSESGAAAAGGGGANCDLTQVGAALDKHSAVPTYTDPGPPVDMTAAEGKTIFNIQESSANPFTQALTTSMTEAAGKVGMKVVDYPNQGDRTQWIQGMNAAIAQKPAAITLTGGTISPTYFQPQAAAAKAAGIPIITVLNEDLTQPQGPEVTARVAQPYDLAARLSADFIIKDTNCAANVLVLTSKEVIGSPASIDATNDEFAKYCPDCKLTFQNVSVPDWSTQITNITRSAIQADPNINYIMPLYDSMSQFVVPGIQLAGATGKVHISTFNGTPFVLKMMQDADVVKMDVGENPSQVGYAVVDQIGRILSGQGPIASGDEGIQLRVFTKANVNEAGTPPELGKGYGDSFVESYLKLWGKAP</sequence>
<organism evidence="6 7">
    <name type="scientific">Pseudonocardia sulfidoxydans NBRC 16205</name>
    <dbReference type="NCBI Taxonomy" id="1223511"/>
    <lineage>
        <taxon>Bacteria</taxon>
        <taxon>Bacillati</taxon>
        <taxon>Actinomycetota</taxon>
        <taxon>Actinomycetes</taxon>
        <taxon>Pseudonocardiales</taxon>
        <taxon>Pseudonocardiaceae</taxon>
        <taxon>Pseudonocardia</taxon>
    </lineage>
</organism>
<proteinExistence type="inferred from homology"/>
<evidence type="ECO:0000256" key="4">
    <source>
        <dbReference type="SAM" id="SignalP"/>
    </source>
</evidence>
<gene>
    <name evidence="6" type="ORF">PSU4_00280</name>
</gene>
<dbReference type="AlphaFoldDB" id="A0A511DBP0"/>
<feature type="signal peptide" evidence="4">
    <location>
        <begin position="1"/>
        <end position="24"/>
    </location>
</feature>
<dbReference type="EMBL" id="BJVJ01000001">
    <property type="protein sequence ID" value="GEL21074.1"/>
    <property type="molecule type" value="Genomic_DNA"/>
</dbReference>
<accession>A0A511DBP0</accession>
<comment type="similarity">
    <text evidence="2">Belongs to the bacterial solute-binding protein 2 family.</text>
</comment>
<dbReference type="PROSITE" id="PS51257">
    <property type="entry name" value="PROKAR_LIPOPROTEIN"/>
    <property type="match status" value="1"/>
</dbReference>
<comment type="subcellular location">
    <subcellularLocation>
        <location evidence="1">Cell envelope</location>
    </subcellularLocation>
</comment>
<name>A0A511DBP0_9PSEU</name>
<dbReference type="Gene3D" id="3.40.50.2300">
    <property type="match status" value="2"/>
</dbReference>
<dbReference type="Proteomes" id="UP000321685">
    <property type="component" value="Unassembled WGS sequence"/>
</dbReference>
<dbReference type="Pfam" id="PF13407">
    <property type="entry name" value="Peripla_BP_4"/>
    <property type="match status" value="1"/>
</dbReference>
<evidence type="ECO:0000256" key="1">
    <source>
        <dbReference type="ARBA" id="ARBA00004196"/>
    </source>
</evidence>
<feature type="domain" description="Periplasmic binding protein" evidence="5">
    <location>
        <begin position="85"/>
        <end position="341"/>
    </location>
</feature>
<dbReference type="GO" id="GO:0030313">
    <property type="term" value="C:cell envelope"/>
    <property type="evidence" value="ECO:0007669"/>
    <property type="project" value="UniProtKB-SubCell"/>
</dbReference>
<keyword evidence="7" id="KW-1185">Reference proteome</keyword>
<evidence type="ECO:0000256" key="2">
    <source>
        <dbReference type="ARBA" id="ARBA00007639"/>
    </source>
</evidence>
<dbReference type="PANTHER" id="PTHR46847">
    <property type="entry name" value="D-ALLOSE-BINDING PERIPLASMIC PROTEIN-RELATED"/>
    <property type="match status" value="1"/>
</dbReference>
<dbReference type="RefSeq" id="WP_147101279.1">
    <property type="nucleotide sequence ID" value="NZ_BJVJ01000001.1"/>
</dbReference>
<evidence type="ECO:0000259" key="5">
    <source>
        <dbReference type="Pfam" id="PF13407"/>
    </source>
</evidence>
<dbReference type="OrthoDB" id="3614783at2"/>
<feature type="chain" id="PRO_5039325828" description="Periplasmic binding protein domain-containing protein" evidence="4">
    <location>
        <begin position="25"/>
        <end position="390"/>
    </location>
</feature>
<comment type="caution">
    <text evidence="6">The sequence shown here is derived from an EMBL/GenBank/DDBJ whole genome shotgun (WGS) entry which is preliminary data.</text>
</comment>
<keyword evidence="3 4" id="KW-0732">Signal</keyword>
<reference evidence="6 7" key="1">
    <citation type="submission" date="2019-07" db="EMBL/GenBank/DDBJ databases">
        <title>Whole genome shotgun sequence of Pseudonocardia sulfidoxydans NBRC 16205.</title>
        <authorList>
            <person name="Hosoyama A."/>
            <person name="Uohara A."/>
            <person name="Ohji S."/>
            <person name="Ichikawa N."/>
        </authorList>
    </citation>
    <scope>NUCLEOTIDE SEQUENCE [LARGE SCALE GENOMIC DNA]</scope>
    <source>
        <strain evidence="6 7">NBRC 16205</strain>
    </source>
</reference>
<protein>
    <recommendedName>
        <fullName evidence="5">Periplasmic binding protein domain-containing protein</fullName>
    </recommendedName>
</protein>